<feature type="chain" id="PRO_5026284007" description="DUF5074 domain-containing protein" evidence="1">
    <location>
        <begin position="23"/>
        <end position="545"/>
    </location>
</feature>
<sequence>MKKSYLSLFILAIGAAMFTACSDDDNNGENGNPNIPLAELSKPKANPWLAQEEYSITHFNSAQTDAFTAKVKDGTFYADLTKCKTTSSGPVNLMTLASTSPKYMWGMSSDRVSIIDVSNGNFERLAEAGLPGITMKNQEQLNILTSSYSSYSELATAVTGVLGAAPQMSIANGNYVLCDKDNYVYTNAGHIMARYKLKNPNNPKDGIELDSQIKLTPYINNSYTLVGATMTYDGHLLVAAQNALVVLNRELTTVEDTYPLASIQILTNSIAVDENGGVYVASNAKEANGKGLMQKLICKNGKFSDSESDGAWKAEYDGGPMAPCIKLGYGTGATPTLMGFGNDEDKLVVLTDGAKRMKLVAFWRDAIPADAKPVDSGNKRLAGTFDITCGLPASTEWVQSEQSVVTAGYDAFVVNNISQTTEKINDKIIGVLAIGPTIETPRGVECVSWNTKENKWEAKWTRADVSSPSMIPAVSTSSEMVFVSGWNDATGWEVTGLDWRTGTTRHRTILGKDNRANGAYAIIQFFDNGDLLYNSVSGPFRVEIK</sequence>
<proteinExistence type="predicted"/>
<gene>
    <name evidence="2" type="ORF">F7D73_03430</name>
</gene>
<name>A0A6G1TYQ6_9BACT</name>
<comment type="caution">
    <text evidence="2">The sequence shown here is derived from an EMBL/GenBank/DDBJ whole genome shotgun (WGS) entry which is preliminary data.</text>
</comment>
<reference evidence="2 3" key="1">
    <citation type="submission" date="2019-09" db="EMBL/GenBank/DDBJ databases">
        <title>Distinct polysaccharide growth profiles of human intestinal Prevotella copri isolates.</title>
        <authorList>
            <person name="Fehlner-Peach H."/>
            <person name="Magnabosco C."/>
            <person name="Raghavan V."/>
            <person name="Scher J.U."/>
            <person name="Tett A."/>
            <person name="Cox L.M."/>
            <person name="Gottsegen C."/>
            <person name="Watters A."/>
            <person name="Wiltshire- Gordon J.D."/>
            <person name="Segata N."/>
            <person name="Bonneau R."/>
            <person name="Littman D.R."/>
        </authorList>
    </citation>
    <scope>NUCLEOTIDE SEQUENCE [LARGE SCALE GENOMIC DNA]</scope>
    <source>
        <strain evidence="3">iA622</strain>
    </source>
</reference>
<evidence type="ECO:0008006" key="4">
    <source>
        <dbReference type="Google" id="ProtNLM"/>
    </source>
</evidence>
<feature type="signal peptide" evidence="1">
    <location>
        <begin position="1"/>
        <end position="22"/>
    </location>
</feature>
<dbReference type="EMBL" id="VZCB01000033">
    <property type="protein sequence ID" value="MQN80025.1"/>
    <property type="molecule type" value="Genomic_DNA"/>
</dbReference>
<dbReference type="SUPFAM" id="SSF63829">
    <property type="entry name" value="Calcium-dependent phosphotriesterase"/>
    <property type="match status" value="1"/>
</dbReference>
<evidence type="ECO:0000256" key="1">
    <source>
        <dbReference type="SAM" id="SignalP"/>
    </source>
</evidence>
<dbReference type="OrthoDB" id="4495524at2"/>
<evidence type="ECO:0000313" key="2">
    <source>
        <dbReference type="EMBL" id="MQN80025.1"/>
    </source>
</evidence>
<protein>
    <recommendedName>
        <fullName evidence="4">DUF5074 domain-containing protein</fullName>
    </recommendedName>
</protein>
<accession>A0A6G1TYQ6</accession>
<organism evidence="2 3">
    <name type="scientific">Segatella copri</name>
    <dbReference type="NCBI Taxonomy" id="165179"/>
    <lineage>
        <taxon>Bacteria</taxon>
        <taxon>Pseudomonadati</taxon>
        <taxon>Bacteroidota</taxon>
        <taxon>Bacteroidia</taxon>
        <taxon>Bacteroidales</taxon>
        <taxon>Prevotellaceae</taxon>
        <taxon>Segatella</taxon>
    </lineage>
</organism>
<keyword evidence="1" id="KW-0732">Signal</keyword>
<dbReference type="AlphaFoldDB" id="A0A6G1TYQ6"/>
<dbReference type="RefSeq" id="WP_153122298.1">
    <property type="nucleotide sequence ID" value="NZ_VZCB01000033.1"/>
</dbReference>
<dbReference type="PROSITE" id="PS51257">
    <property type="entry name" value="PROKAR_LIPOPROTEIN"/>
    <property type="match status" value="1"/>
</dbReference>
<evidence type="ECO:0000313" key="3">
    <source>
        <dbReference type="Proteomes" id="UP000480425"/>
    </source>
</evidence>
<dbReference type="Proteomes" id="UP000480425">
    <property type="component" value="Unassembled WGS sequence"/>
</dbReference>